<dbReference type="InterPro" id="IPR007357">
    <property type="entry name" value="PhrB-like"/>
</dbReference>
<dbReference type="Pfam" id="PF04244">
    <property type="entry name" value="DPRP"/>
    <property type="match status" value="1"/>
</dbReference>
<dbReference type="Gene3D" id="1.25.40.80">
    <property type="match status" value="1"/>
</dbReference>
<reference evidence="2 3" key="1">
    <citation type="submission" date="2022-06" db="EMBL/GenBank/DDBJ databases">
        <title>Paraconexibacter antarcticus.</title>
        <authorList>
            <person name="Kim C.S."/>
        </authorList>
    </citation>
    <scope>NUCLEOTIDE SEQUENCE [LARGE SCALE GENOMIC DNA]</scope>
    <source>
        <strain evidence="2 3">02-257</strain>
    </source>
</reference>
<dbReference type="InterPro" id="IPR052551">
    <property type="entry name" value="UV-DNA_repair_photolyase"/>
</dbReference>
<feature type="compositionally biased region" description="Basic and acidic residues" evidence="1">
    <location>
        <begin position="161"/>
        <end position="174"/>
    </location>
</feature>
<dbReference type="InterPro" id="IPR014729">
    <property type="entry name" value="Rossmann-like_a/b/a_fold"/>
</dbReference>
<dbReference type="Gene3D" id="1.10.10.1710">
    <property type="entry name" value="Deoxyribodipyrimidine photolyase-related"/>
    <property type="match status" value="1"/>
</dbReference>
<keyword evidence="3" id="KW-1185">Reference proteome</keyword>
<accession>A0ABY5DYR4</accession>
<evidence type="ECO:0000256" key="1">
    <source>
        <dbReference type="SAM" id="MobiDB-lite"/>
    </source>
</evidence>
<protein>
    <submittedName>
        <fullName evidence="2">Cryptochrome/photolyase family protein</fullName>
    </submittedName>
</protein>
<dbReference type="Gene3D" id="3.40.50.620">
    <property type="entry name" value="HUPs"/>
    <property type="match status" value="1"/>
</dbReference>
<organism evidence="2 3">
    <name type="scientific">Paraconexibacter antarcticus</name>
    <dbReference type="NCBI Taxonomy" id="2949664"/>
    <lineage>
        <taxon>Bacteria</taxon>
        <taxon>Bacillati</taxon>
        <taxon>Actinomycetota</taxon>
        <taxon>Thermoleophilia</taxon>
        <taxon>Solirubrobacterales</taxon>
        <taxon>Paraconexibacteraceae</taxon>
        <taxon>Paraconexibacter</taxon>
    </lineage>
</organism>
<dbReference type="PANTHER" id="PTHR38657">
    <property type="entry name" value="SLR1343 PROTEIN"/>
    <property type="match status" value="1"/>
</dbReference>
<dbReference type="SUPFAM" id="SSF48173">
    <property type="entry name" value="Cryptochrome/photolyase FAD-binding domain"/>
    <property type="match status" value="1"/>
</dbReference>
<dbReference type="EMBL" id="CP098502">
    <property type="protein sequence ID" value="UTI66478.1"/>
    <property type="molecule type" value="Genomic_DNA"/>
</dbReference>
<dbReference type="PANTHER" id="PTHR38657:SF1">
    <property type="entry name" value="SLR1343 PROTEIN"/>
    <property type="match status" value="1"/>
</dbReference>
<evidence type="ECO:0000313" key="2">
    <source>
        <dbReference type="EMBL" id="UTI66478.1"/>
    </source>
</evidence>
<feature type="region of interest" description="Disordered" evidence="1">
    <location>
        <begin position="161"/>
        <end position="182"/>
    </location>
</feature>
<dbReference type="Proteomes" id="UP001056035">
    <property type="component" value="Chromosome"/>
</dbReference>
<sequence>MAHTVLVLGDQLLPDHPALDGAERVVLVESEAMLRRRPLHRQRAHLVLSGMRRHAAALRAQGDVDVVEHRGTSSLAAALAGHDGEELVAAAPNDLGARRALQRLGVRLVDSGQFLTAPDEFARWADGRRRLRMEDFYREQRRAFGVLVDDSGEPLGGRWNFDAENRERPPREGLHAPAPWAPEEDDVDAGVRADLDALAARGVVFFGDDAPRRYAVTPEEGAAVLEDFVAHRLPQFGPWQDAMAGEDEPFLFHSLLSVPLNLGVLDPLTCVRAAEAAHHAGDAPLASVEGFVRQVLGWREYVWGMYWLRAEQWPEANALGAHLPLPAAYRGAATGWNCLDTVVRGVARHGYAHHIERLMVLGTIGLTAGIEPWALVRWFQTAFVDGAEWVMAPNAAGMALFADGGEMVTKPYAAGGNYLSKMSGHCQGCRYKPSEKHGERACPVTALYWDFVDTHAERLAANNRTARAVSTWRRFDQETRDAVRERAIRARAELDGGAEVPQPPRGAG</sequence>
<evidence type="ECO:0000313" key="3">
    <source>
        <dbReference type="Proteomes" id="UP001056035"/>
    </source>
</evidence>
<gene>
    <name evidence="2" type="ORF">NBH00_09760</name>
</gene>
<name>A0ABY5DYR4_9ACTN</name>
<proteinExistence type="predicted"/>
<dbReference type="InterPro" id="IPR036134">
    <property type="entry name" value="Crypto/Photolyase_FAD-like_sf"/>
</dbReference>
<dbReference type="RefSeq" id="WP_254573149.1">
    <property type="nucleotide sequence ID" value="NZ_CP098502.1"/>
</dbReference>
<dbReference type="Gene3D" id="1.10.579.10">
    <property type="entry name" value="DNA Cyclobutane Dipyrimidine Photolyase, subunit A, domain 3"/>
    <property type="match status" value="1"/>
</dbReference>